<proteinExistence type="predicted"/>
<feature type="region of interest" description="Disordered" evidence="1">
    <location>
        <begin position="252"/>
        <end position="286"/>
    </location>
</feature>
<keyword evidence="5" id="KW-1185">Reference proteome</keyword>
<accession>A0ABR9VYI5</accession>
<organism evidence="4 5">
    <name type="scientific">Brachybacterium epidermidis</name>
    <dbReference type="NCBI Taxonomy" id="2781983"/>
    <lineage>
        <taxon>Bacteria</taxon>
        <taxon>Bacillati</taxon>
        <taxon>Actinomycetota</taxon>
        <taxon>Actinomycetes</taxon>
        <taxon>Micrococcales</taxon>
        <taxon>Dermabacteraceae</taxon>
        <taxon>Brachybacterium</taxon>
    </lineage>
</organism>
<feature type="signal peptide" evidence="3">
    <location>
        <begin position="1"/>
        <end position="29"/>
    </location>
</feature>
<evidence type="ECO:0000313" key="5">
    <source>
        <dbReference type="Proteomes" id="UP000644727"/>
    </source>
</evidence>
<protein>
    <recommendedName>
        <fullName evidence="6">Glycoprotein</fullName>
    </recommendedName>
</protein>
<keyword evidence="3" id="KW-0732">Signal</keyword>
<dbReference type="Pfam" id="PF19516">
    <property type="entry name" value="DUF6049"/>
    <property type="match status" value="1"/>
</dbReference>
<keyword evidence="2" id="KW-1133">Transmembrane helix</keyword>
<name>A0ABR9VYI5_9MICO</name>
<evidence type="ECO:0008006" key="6">
    <source>
        <dbReference type="Google" id="ProtNLM"/>
    </source>
</evidence>
<comment type="caution">
    <text evidence="4">The sequence shown here is derived from an EMBL/GenBank/DDBJ whole genome shotgun (WGS) entry which is preliminary data.</text>
</comment>
<feature type="transmembrane region" description="Helical" evidence="2">
    <location>
        <begin position="713"/>
        <end position="731"/>
    </location>
</feature>
<feature type="chain" id="PRO_5045951497" description="Glycoprotein" evidence="3">
    <location>
        <begin position="30"/>
        <end position="806"/>
    </location>
</feature>
<feature type="compositionally biased region" description="Low complexity" evidence="1">
    <location>
        <begin position="766"/>
        <end position="778"/>
    </location>
</feature>
<sequence length="806" mass="83101">MPSSPLPVRPVLAALLTALLAIAPMLATAALTPSASALTRVSPQPAAPSEPAADAPAVLDLESLTPTALAAGGTLTARVTVTNTSSSPITAPQLDLRTRSARVTDRGTIAEWQARTEVDTTGDPVDSSSPGQDLAPGQSATLQVSASSEELGYKDQPYFWGTRRISLTLSSEGTPLASLYTFVVWRPAGAQDAVTQSVLLPVATLDPSAPITAPDAFAETAESGRLADLVDLAVREDVDWWMDPALLDPPLVAADTADGDGAPVTDPADPADGEASPTPTVPAYEPHPVAAPLAATLQENVGERTVLAMPYAHADRVALEAAGTDALSAAVPEAGQQAWQEAGIEPHGDALATAAQQTRPETLEAMAEAGASTLIVPSSSLRTDPSAPVTPSSVGSYATEAGPRTVLAPDPVLSAEFSLLTGTTDTEQTRQRLLAETATIASEFTTAPRHLLIAPDPGTALDAQAAGSVLDTLAEAPWIRPGRTADLMDAVQTGEWTTQTQDESGAMLTLGEVAPQQVQPTGPDEIGTYTALPRAEPLPLTSRAVLEDLAGSWERLDRLGTAMQDDAALDGPRLMALSGTSVGWRGMSGAPAERARETGNAVDALLGGIRVQPASGYNLISDSAGVPITLSNDLDTPLTVRTSLSSDRPLVRISEEQPEVTIPAHGQADIAVPVEAIANGTVQLTVGVTTVDGRPLTEPVEVPLTVNPAWENWTTLLLVIAMGILVVVGVTRARRTGATTRAPGVHVPEDPVELSRSGLSRPARLSEPASPAPSGGPAEPSPAPSGGPAEPSPEPDDRTDTQEDRA</sequence>
<feature type="region of interest" description="Disordered" evidence="1">
    <location>
        <begin position="738"/>
        <end position="806"/>
    </location>
</feature>
<keyword evidence="2" id="KW-0472">Membrane</keyword>
<evidence type="ECO:0000256" key="3">
    <source>
        <dbReference type="SAM" id="SignalP"/>
    </source>
</evidence>
<dbReference type="EMBL" id="JADEYR010000002">
    <property type="protein sequence ID" value="MBE9403250.1"/>
    <property type="molecule type" value="Genomic_DNA"/>
</dbReference>
<evidence type="ECO:0000256" key="1">
    <source>
        <dbReference type="SAM" id="MobiDB-lite"/>
    </source>
</evidence>
<evidence type="ECO:0000313" key="4">
    <source>
        <dbReference type="EMBL" id="MBE9403250.1"/>
    </source>
</evidence>
<gene>
    <name evidence="4" type="ORF">IOE58_03250</name>
</gene>
<feature type="compositionally biased region" description="Polar residues" evidence="1">
    <location>
        <begin position="378"/>
        <end position="396"/>
    </location>
</feature>
<keyword evidence="2" id="KW-0812">Transmembrane</keyword>
<feature type="region of interest" description="Disordered" evidence="1">
    <location>
        <begin position="113"/>
        <end position="138"/>
    </location>
</feature>
<dbReference type="RefSeq" id="WP_193865003.1">
    <property type="nucleotide sequence ID" value="NZ_JADEYR010000002.1"/>
</dbReference>
<dbReference type="Proteomes" id="UP000644727">
    <property type="component" value="Unassembled WGS sequence"/>
</dbReference>
<feature type="region of interest" description="Disordered" evidence="1">
    <location>
        <begin position="378"/>
        <end position="397"/>
    </location>
</feature>
<evidence type="ECO:0000256" key="2">
    <source>
        <dbReference type="SAM" id="Phobius"/>
    </source>
</evidence>
<reference evidence="4 5" key="1">
    <citation type="submission" date="2020-10" db="EMBL/GenBank/DDBJ databases">
        <title>Draft genome and description of Brachybacterium epidermidis sp nov.</title>
        <authorList>
            <person name="Boxberger M."/>
            <person name="La Scola B."/>
        </authorList>
    </citation>
    <scope>NUCLEOTIDE SEQUENCE [LARGE SCALE GENOMIC DNA]</scope>
    <source>
        <strain evidence="4 5">Marseille-Q2903</strain>
    </source>
</reference>
<dbReference type="InterPro" id="IPR046112">
    <property type="entry name" value="DUF6049"/>
</dbReference>
<feature type="compositionally biased region" description="Basic and acidic residues" evidence="1">
    <location>
        <begin position="795"/>
        <end position="806"/>
    </location>
</feature>